<dbReference type="EMBL" id="LUTY01002109">
    <property type="protein sequence ID" value="OAD20790.1"/>
    <property type="molecule type" value="Genomic_DNA"/>
</dbReference>
<sequence length="167" mass="18489">MLNSVAKYAVFYAQSRGIPVNQLSEYQDNIGTNPLKVKLTAETQSRLDSIEEEPSKYILTGIHLLYERLIAENGAVEQPTRQAISVDSKPSLIDTLVSSSPQTKREFGQHCIACLGLEAEKASSKNSCSVSGIGLTHGKKTFFYSNLRKSKLDSQIAKVLREYLPHN</sequence>
<reference evidence="1 2" key="1">
    <citation type="submission" date="2016-05" db="EMBL/GenBank/DDBJ databases">
        <title>Single-cell genome of chain-forming Candidatus Thiomargarita nelsonii and comparison to other large sulfur-oxidizing bacteria.</title>
        <authorList>
            <person name="Winkel M."/>
            <person name="Salman V."/>
            <person name="Woyke T."/>
            <person name="Schulz-Vogt H."/>
            <person name="Richter M."/>
            <person name="Flood B."/>
            <person name="Bailey J."/>
            <person name="Amann R."/>
            <person name="Mussmann M."/>
        </authorList>
    </citation>
    <scope>NUCLEOTIDE SEQUENCE [LARGE SCALE GENOMIC DNA]</scope>
    <source>
        <strain evidence="1 2">THI036</strain>
    </source>
</reference>
<dbReference type="Proteomes" id="UP000076962">
    <property type="component" value="Unassembled WGS sequence"/>
</dbReference>
<evidence type="ECO:0000313" key="2">
    <source>
        <dbReference type="Proteomes" id="UP000076962"/>
    </source>
</evidence>
<keyword evidence="2" id="KW-1185">Reference proteome</keyword>
<protein>
    <submittedName>
        <fullName evidence="1">Uncharacterized protein</fullName>
    </submittedName>
</protein>
<dbReference type="AlphaFoldDB" id="A0A176RYE7"/>
<organism evidence="1 2">
    <name type="scientific">Candidatus Thiomargarita nelsonii</name>
    <dbReference type="NCBI Taxonomy" id="1003181"/>
    <lineage>
        <taxon>Bacteria</taxon>
        <taxon>Pseudomonadati</taxon>
        <taxon>Pseudomonadota</taxon>
        <taxon>Gammaproteobacteria</taxon>
        <taxon>Thiotrichales</taxon>
        <taxon>Thiotrichaceae</taxon>
        <taxon>Thiomargarita</taxon>
    </lineage>
</organism>
<comment type="caution">
    <text evidence="1">The sequence shown here is derived from an EMBL/GenBank/DDBJ whole genome shotgun (WGS) entry which is preliminary data.</text>
</comment>
<proteinExistence type="predicted"/>
<evidence type="ECO:0000313" key="1">
    <source>
        <dbReference type="EMBL" id="OAD20790.1"/>
    </source>
</evidence>
<gene>
    <name evidence="1" type="ORF">THIOM_003483</name>
</gene>
<accession>A0A176RYE7</accession>
<name>A0A176RYE7_9GAMM</name>